<feature type="compositionally biased region" description="Polar residues" evidence="7">
    <location>
        <begin position="815"/>
        <end position="824"/>
    </location>
</feature>
<feature type="compositionally biased region" description="Polar residues" evidence="7">
    <location>
        <begin position="605"/>
        <end position="616"/>
    </location>
</feature>
<dbReference type="CDD" id="cd18947">
    <property type="entry name" value="bHLH-PAS_ARNT"/>
    <property type="match status" value="1"/>
</dbReference>
<dbReference type="OrthoDB" id="71302at2759"/>
<feature type="compositionally biased region" description="Low complexity" evidence="7">
    <location>
        <begin position="737"/>
        <end position="748"/>
    </location>
</feature>
<keyword evidence="2" id="KW-0677">Repeat</keyword>
<dbReference type="InterPro" id="IPR011598">
    <property type="entry name" value="bHLH_dom"/>
</dbReference>
<feature type="region of interest" description="Disordered" evidence="7">
    <location>
        <begin position="1"/>
        <end position="51"/>
    </location>
</feature>
<dbReference type="SUPFAM" id="SSF47459">
    <property type="entry name" value="HLH, helix-loop-helix DNA-binding domain"/>
    <property type="match status" value="1"/>
</dbReference>
<organism evidence="10 11">
    <name type="scientific">Fasciola gigantica</name>
    <name type="common">Giant liver fluke</name>
    <dbReference type="NCBI Taxonomy" id="46835"/>
    <lineage>
        <taxon>Eukaryota</taxon>
        <taxon>Metazoa</taxon>
        <taxon>Spiralia</taxon>
        <taxon>Lophotrochozoa</taxon>
        <taxon>Platyhelminthes</taxon>
        <taxon>Trematoda</taxon>
        <taxon>Digenea</taxon>
        <taxon>Plagiorchiida</taxon>
        <taxon>Echinostomata</taxon>
        <taxon>Echinostomatoidea</taxon>
        <taxon>Fasciolidae</taxon>
        <taxon>Fasciola</taxon>
    </lineage>
</organism>
<dbReference type="FunFam" id="4.10.280.10:FF:000011">
    <property type="entry name" value="Aryl hydrocarbon receptor nuclear translocator 2"/>
    <property type="match status" value="1"/>
</dbReference>
<keyword evidence="10" id="KW-0675">Receptor</keyword>
<sequence>MVENLAASDFSRDSDVGSDRDTIEIGGSQYSLSKRDGGPEQQDKERYARESHCEIERRRRNKMTAYINELCEMVPTCSSLARKPDKLTILRMAVSHMKSIRGTGNTGADGSYKPSFLSDQELKHLVLEAADGFLFVCHCDTGRIIYVSDSVTAVLNQTQSEWYQHTLYELCHPEDAEKICEQLTGMTMSVQGASVIGLTERPSNCNAPVTSSVAPSAVPTSSDAAATARNSVSPMTGDYCSSRLNNAHQHPSPTNCPGSASPSVCPTRILDLKTGTVKKEGHQSHTRAGMGARRGFICRMRMGSALLQNPNHAEIGGLGSSPLGARARIRHRQAFGPPCSSNQPSYALIHVTGFVKPITSMHNSKGDMQMVNGQSVTTQSYSLFDGLVADDGDFAAAGHDAGGSVGLSDSEKSVDPQVPHCLVALGRLQITNRPDASDLSPLRSQEFVTRHAADGRVTFCDQRVQNVLGVGTEELLGQTLTDRILSAKDKSAFQEAFDRAWKFKGEIFTLVLKLQGQSATEPVAVRCNMFSFANPFSDEVEFVVCTSTSVKTIPSAVPVGATKPSSSHNPNPMGDLIQGSVHSQPLQFDLDPVSDHSRSGLPLRGSSNVDSPTSYGSAIRSLGDPQCFSYWRSALDGPEQFNTFTDAQSGFRNFSNQTQLIPGFRLHHSATSERHHVPAENDSTHGNVDHEDRSLLGVHLNSHETDRARFSAVNGTFNSSAHSNNSEYQRNPSTYISTSAGSGPSSSSFEMIPQPTQGEQDICSTEFYSGVSKNGIELASDSSSSLIHNTCVVHASESGLTRPSAICYLPSVPNQENAGQSSPSHIHYPSPGGSLAMQDSYHSSAAASSASRLYNRSPAPEANISSVFHGWYPSDLTHCPTSASASSSTPSEPFQQSGSTDQITSDLGFSYPGHLLHSPMTSSVPVHNIAVPTNSMQPAVVHDQQLTSTYFDYFHCDPVYPTPSVVTTEDYRQLTSVNATPGSS</sequence>
<evidence type="ECO:0000313" key="11">
    <source>
        <dbReference type="Proteomes" id="UP000316759"/>
    </source>
</evidence>
<dbReference type="InterPro" id="IPR036638">
    <property type="entry name" value="HLH_DNA-bd_sf"/>
</dbReference>
<dbReference type="AlphaFoldDB" id="A0A504YP57"/>
<feature type="region of interest" description="Disordered" evidence="7">
    <location>
        <begin position="719"/>
        <end position="755"/>
    </location>
</feature>
<dbReference type="GO" id="GO:0005737">
    <property type="term" value="C:cytoplasm"/>
    <property type="evidence" value="ECO:0007669"/>
    <property type="project" value="InterPro"/>
</dbReference>
<accession>A0A504YP57</accession>
<dbReference type="STRING" id="46835.A0A504YP57"/>
<evidence type="ECO:0000259" key="9">
    <source>
        <dbReference type="PROSITE" id="PS50888"/>
    </source>
</evidence>
<evidence type="ECO:0000256" key="4">
    <source>
        <dbReference type="ARBA" id="ARBA00023125"/>
    </source>
</evidence>
<feature type="domain" description="PAS" evidence="8">
    <location>
        <begin position="453"/>
        <end position="504"/>
    </location>
</feature>
<dbReference type="PRINTS" id="PR00785">
    <property type="entry name" value="NCTRNSLOCATR"/>
</dbReference>
<dbReference type="InterPro" id="IPR035965">
    <property type="entry name" value="PAS-like_dom_sf"/>
</dbReference>
<keyword evidence="11" id="KW-1185">Reference proteome</keyword>
<evidence type="ECO:0000256" key="6">
    <source>
        <dbReference type="ARBA" id="ARBA00023242"/>
    </source>
</evidence>
<dbReference type="PANTHER" id="PTHR23042">
    <property type="entry name" value="CIRCADIAN PROTEIN CLOCK/ARNT/BMAL/PAS"/>
    <property type="match status" value="1"/>
</dbReference>
<feature type="compositionally biased region" description="Basic and acidic residues" evidence="7">
    <location>
        <begin position="33"/>
        <end position="51"/>
    </location>
</feature>
<dbReference type="Gene3D" id="3.30.450.20">
    <property type="entry name" value="PAS domain"/>
    <property type="match status" value="2"/>
</dbReference>
<dbReference type="GO" id="GO:0005667">
    <property type="term" value="C:transcription regulator complex"/>
    <property type="evidence" value="ECO:0007669"/>
    <property type="project" value="InterPro"/>
</dbReference>
<feature type="region of interest" description="Disordered" evidence="7">
    <location>
        <begin position="815"/>
        <end position="834"/>
    </location>
</feature>
<dbReference type="SUPFAM" id="SSF55785">
    <property type="entry name" value="PYP-like sensor domain (PAS domain)"/>
    <property type="match status" value="2"/>
</dbReference>
<name>A0A504YP57_FASGI</name>
<feature type="compositionally biased region" description="Low complexity" evidence="7">
    <location>
        <begin position="881"/>
        <end position="891"/>
    </location>
</feature>
<dbReference type="Pfam" id="PF14598">
    <property type="entry name" value="PAS_11"/>
    <property type="match status" value="1"/>
</dbReference>
<dbReference type="PROSITE" id="PS50112">
    <property type="entry name" value="PAS"/>
    <property type="match status" value="2"/>
</dbReference>
<feature type="domain" description="BHLH" evidence="9">
    <location>
        <begin position="47"/>
        <end position="100"/>
    </location>
</feature>
<feature type="compositionally biased region" description="Basic and acidic residues" evidence="7">
    <location>
        <begin position="10"/>
        <end position="23"/>
    </location>
</feature>
<evidence type="ECO:0000256" key="2">
    <source>
        <dbReference type="ARBA" id="ARBA00022737"/>
    </source>
</evidence>
<dbReference type="CDD" id="cd00130">
    <property type="entry name" value="PAS"/>
    <property type="match status" value="2"/>
</dbReference>
<gene>
    <name evidence="10" type="ORF">FGIG_08711</name>
</gene>
<reference evidence="10 11" key="1">
    <citation type="submission" date="2019-04" db="EMBL/GenBank/DDBJ databases">
        <title>Annotation for the trematode Fasciola gigantica.</title>
        <authorList>
            <person name="Choi Y.-J."/>
        </authorList>
    </citation>
    <scope>NUCLEOTIDE SEQUENCE [LARGE SCALE GENOMIC DNA]</scope>
    <source>
        <strain evidence="10">Uganda_cow_1</strain>
    </source>
</reference>
<evidence type="ECO:0000259" key="8">
    <source>
        <dbReference type="PROSITE" id="PS50112"/>
    </source>
</evidence>
<feature type="compositionally biased region" description="Polar residues" evidence="7">
    <location>
        <begin position="892"/>
        <end position="906"/>
    </location>
</feature>
<dbReference type="GO" id="GO:0005634">
    <property type="term" value="C:nucleus"/>
    <property type="evidence" value="ECO:0007669"/>
    <property type="project" value="UniProtKB-SubCell"/>
</dbReference>
<feature type="compositionally biased region" description="Polar residues" evidence="7">
    <location>
        <begin position="719"/>
        <end position="736"/>
    </location>
</feature>
<feature type="compositionally biased region" description="Polar residues" evidence="7">
    <location>
        <begin position="242"/>
        <end position="262"/>
    </location>
</feature>
<dbReference type="EMBL" id="SUNJ01007231">
    <property type="protein sequence ID" value="TPP62179.1"/>
    <property type="molecule type" value="Genomic_DNA"/>
</dbReference>
<evidence type="ECO:0000313" key="10">
    <source>
        <dbReference type="EMBL" id="TPP62179.1"/>
    </source>
</evidence>
<evidence type="ECO:0000256" key="3">
    <source>
        <dbReference type="ARBA" id="ARBA00023015"/>
    </source>
</evidence>
<dbReference type="SMART" id="SM00353">
    <property type="entry name" value="HLH"/>
    <property type="match status" value="1"/>
</dbReference>
<proteinExistence type="predicted"/>
<dbReference type="Gene3D" id="4.10.280.10">
    <property type="entry name" value="Helix-loop-helix DNA-binding domain"/>
    <property type="match status" value="1"/>
</dbReference>
<dbReference type="GO" id="GO:0003677">
    <property type="term" value="F:DNA binding"/>
    <property type="evidence" value="ECO:0007669"/>
    <property type="project" value="UniProtKB-KW"/>
</dbReference>
<keyword evidence="6" id="KW-0539">Nucleus</keyword>
<dbReference type="InterPro" id="IPR050933">
    <property type="entry name" value="Circadian_TF"/>
</dbReference>
<keyword evidence="3" id="KW-0805">Transcription regulation</keyword>
<comment type="caution">
    <text evidence="10">The sequence shown here is derived from an EMBL/GenBank/DDBJ whole genome shotgun (WGS) entry which is preliminary data.</text>
</comment>
<protein>
    <submittedName>
        <fullName evidence="10">Aryl hydrocarbon receptor nuclear translocator</fullName>
    </submittedName>
</protein>
<dbReference type="PROSITE" id="PS50888">
    <property type="entry name" value="BHLH"/>
    <property type="match status" value="1"/>
</dbReference>
<comment type="subcellular location">
    <subcellularLocation>
        <location evidence="1">Nucleus</location>
    </subcellularLocation>
</comment>
<dbReference type="InterPro" id="IPR001067">
    <property type="entry name" value="Nuc_translocat"/>
</dbReference>
<feature type="region of interest" description="Disordered" evidence="7">
    <location>
        <begin position="559"/>
        <end position="616"/>
    </location>
</feature>
<keyword evidence="5" id="KW-0804">Transcription</keyword>
<feature type="region of interest" description="Disordered" evidence="7">
    <location>
        <begin position="210"/>
        <end position="262"/>
    </location>
</feature>
<dbReference type="Proteomes" id="UP000316759">
    <property type="component" value="Unassembled WGS sequence"/>
</dbReference>
<evidence type="ECO:0000256" key="1">
    <source>
        <dbReference type="ARBA" id="ARBA00004123"/>
    </source>
</evidence>
<feature type="region of interest" description="Disordered" evidence="7">
    <location>
        <begin position="881"/>
        <end position="906"/>
    </location>
</feature>
<keyword evidence="4" id="KW-0238">DNA-binding</keyword>
<dbReference type="SMART" id="SM00091">
    <property type="entry name" value="PAS"/>
    <property type="match status" value="2"/>
</dbReference>
<evidence type="ECO:0000256" key="5">
    <source>
        <dbReference type="ARBA" id="ARBA00023163"/>
    </source>
</evidence>
<dbReference type="Pfam" id="PF00010">
    <property type="entry name" value="HLH"/>
    <property type="match status" value="1"/>
</dbReference>
<dbReference type="GO" id="GO:0046983">
    <property type="term" value="F:protein dimerization activity"/>
    <property type="evidence" value="ECO:0007669"/>
    <property type="project" value="InterPro"/>
</dbReference>
<feature type="domain" description="PAS" evidence="8">
    <location>
        <begin position="119"/>
        <end position="193"/>
    </location>
</feature>
<dbReference type="InterPro" id="IPR000014">
    <property type="entry name" value="PAS"/>
</dbReference>
<evidence type="ECO:0000256" key="7">
    <source>
        <dbReference type="SAM" id="MobiDB-lite"/>
    </source>
</evidence>
<dbReference type="GO" id="GO:0003700">
    <property type="term" value="F:DNA-binding transcription factor activity"/>
    <property type="evidence" value="ECO:0007669"/>
    <property type="project" value="InterPro"/>
</dbReference>
<feature type="compositionally biased region" description="Low complexity" evidence="7">
    <location>
        <begin position="210"/>
        <end position="228"/>
    </location>
</feature>